<protein>
    <recommendedName>
        <fullName evidence="4">F-box domain-containing protein</fullName>
    </recommendedName>
</protein>
<dbReference type="AlphaFoldDB" id="A0A8E2DKJ2"/>
<evidence type="ECO:0000313" key="2">
    <source>
        <dbReference type="EMBL" id="OCH90522.1"/>
    </source>
</evidence>
<dbReference type="EMBL" id="KV722402">
    <property type="protein sequence ID" value="OCH90522.1"/>
    <property type="molecule type" value="Genomic_DNA"/>
</dbReference>
<name>A0A8E2DKJ2_9APHY</name>
<feature type="region of interest" description="Disordered" evidence="1">
    <location>
        <begin position="420"/>
        <end position="440"/>
    </location>
</feature>
<feature type="region of interest" description="Disordered" evidence="1">
    <location>
        <begin position="480"/>
        <end position="500"/>
    </location>
</feature>
<evidence type="ECO:0000313" key="3">
    <source>
        <dbReference type="Proteomes" id="UP000250043"/>
    </source>
</evidence>
<evidence type="ECO:0008006" key="4">
    <source>
        <dbReference type="Google" id="ProtNLM"/>
    </source>
</evidence>
<organism evidence="2 3">
    <name type="scientific">Obba rivulosa</name>
    <dbReference type="NCBI Taxonomy" id="1052685"/>
    <lineage>
        <taxon>Eukaryota</taxon>
        <taxon>Fungi</taxon>
        <taxon>Dikarya</taxon>
        <taxon>Basidiomycota</taxon>
        <taxon>Agaricomycotina</taxon>
        <taxon>Agaricomycetes</taxon>
        <taxon>Polyporales</taxon>
        <taxon>Gelatoporiaceae</taxon>
        <taxon>Obba</taxon>
    </lineage>
</organism>
<sequence>MFSQKTRLCTLPDNVLVHIAVELALIHPLGPPTGLVSLLQVCRHVHSTLRLETNTGFAPNRRIGAHAVHSPNLATQLRKHCIALKHIRSGDIFSESLQDDLWTAYIMLLENDGKNAAQLLEYARVDEDGDQYGGWPPETTVNALAIWICWMTMDEVTGIVHYPYFHSPDNHFDFPISPVFGSTAPLARKTSHGFWHIYRDANAVRKRIIYYGLHLDISSPLVSLGARLLFLTLRRSPSSGGGGLEGHPTKADIAELNANWDMRLYDRGSWDWRSELTTEDRGREDHGVWHKGLKAKSAMWDTDWARTVGCIDPTRLNLDKGCVYALGMLTGLWKGRSTVPILRFGDFPEDACNRHAYDELGLAGHHCVNPEIPIPPGGNGDEHEDGLCNAWFPTDTSFFESNGVVRIKRASTGLISTYETHKKGRPNSHKETAPHPLQQAPIQIPPPLELEQARTHMNETLGEGVDVDEILEGVIESKSGLDDSEVGAGSSRHSSSSNNSAMDGVCRGIQDIIVTGVWGSFNYYGRVRSWDGLIAIVRQRNLPINGNRAQGVHIFRGYIVGGTNFVGLIRACASTIAREAPFVMTKI</sequence>
<accession>A0A8E2DKJ2</accession>
<feature type="compositionally biased region" description="Low complexity" evidence="1">
    <location>
        <begin position="490"/>
        <end position="500"/>
    </location>
</feature>
<proteinExistence type="predicted"/>
<reference evidence="2 3" key="1">
    <citation type="submission" date="2016-07" db="EMBL/GenBank/DDBJ databases">
        <title>Draft genome of the white-rot fungus Obba rivulosa 3A-2.</title>
        <authorList>
            <consortium name="DOE Joint Genome Institute"/>
            <person name="Miettinen O."/>
            <person name="Riley R."/>
            <person name="Acob R."/>
            <person name="Barry K."/>
            <person name="Cullen D."/>
            <person name="De Vries R."/>
            <person name="Hainaut M."/>
            <person name="Hatakka A."/>
            <person name="Henrissat B."/>
            <person name="Hilden K."/>
            <person name="Kuo R."/>
            <person name="Labutti K."/>
            <person name="Lipzen A."/>
            <person name="Makela M.R."/>
            <person name="Sandor L."/>
            <person name="Spatafora J.W."/>
            <person name="Grigoriev I.V."/>
            <person name="Hibbett D.S."/>
        </authorList>
    </citation>
    <scope>NUCLEOTIDE SEQUENCE [LARGE SCALE GENOMIC DNA]</scope>
    <source>
        <strain evidence="2 3">3A-2</strain>
    </source>
</reference>
<dbReference type="OrthoDB" id="5595695at2759"/>
<evidence type="ECO:0000256" key="1">
    <source>
        <dbReference type="SAM" id="MobiDB-lite"/>
    </source>
</evidence>
<keyword evidence="3" id="KW-1185">Reference proteome</keyword>
<dbReference type="Proteomes" id="UP000250043">
    <property type="component" value="Unassembled WGS sequence"/>
</dbReference>
<gene>
    <name evidence="2" type="ORF">OBBRIDRAFT_812656</name>
</gene>